<gene>
    <name evidence="1" type="ORF">Z520_04992</name>
</gene>
<dbReference type="Proteomes" id="UP000053411">
    <property type="component" value="Unassembled WGS sequence"/>
</dbReference>
<dbReference type="GeneID" id="27710738"/>
<dbReference type="EMBL" id="KN848069">
    <property type="protein sequence ID" value="KIX99416.1"/>
    <property type="molecule type" value="Genomic_DNA"/>
</dbReference>
<dbReference type="OrthoDB" id="2851338at2759"/>
<organism evidence="1 2">
    <name type="scientific">Fonsecaea multimorphosa CBS 102226</name>
    <dbReference type="NCBI Taxonomy" id="1442371"/>
    <lineage>
        <taxon>Eukaryota</taxon>
        <taxon>Fungi</taxon>
        <taxon>Dikarya</taxon>
        <taxon>Ascomycota</taxon>
        <taxon>Pezizomycotina</taxon>
        <taxon>Eurotiomycetes</taxon>
        <taxon>Chaetothyriomycetidae</taxon>
        <taxon>Chaetothyriales</taxon>
        <taxon>Herpotrichiellaceae</taxon>
        <taxon>Fonsecaea</taxon>
    </lineage>
</organism>
<name>A0A0D2IR26_9EURO</name>
<dbReference type="VEuPathDB" id="FungiDB:Z520_04992"/>
<protein>
    <submittedName>
        <fullName evidence="1">Uncharacterized protein</fullName>
    </submittedName>
</protein>
<proteinExistence type="predicted"/>
<accession>A0A0D2IR26</accession>
<dbReference type="AlphaFoldDB" id="A0A0D2IR26"/>
<sequence>MTLTSVDYGTGLMANWANIDPSYLVKYQQWLNCEHMPERVSIPGFLQGRRYRLMDNTLHFLAFYETETTSVLGSAAYLQRLNSPTPWTLEALGAFQGNPVRNIYTRIADAGRPGLFTAPYVISVRFNLPEGREAVYVARWVKETAQHDRVDRVRLYKQDSAIGNIQTSERKIYGAGPGEQLYLLLIECSKPPGSLGELFQAWDAPLGPEAQRNNELIGAYWLEMAHAAWNK</sequence>
<evidence type="ECO:0000313" key="2">
    <source>
        <dbReference type="Proteomes" id="UP000053411"/>
    </source>
</evidence>
<reference evidence="1 2" key="1">
    <citation type="submission" date="2015-01" db="EMBL/GenBank/DDBJ databases">
        <title>The Genome Sequence of Fonsecaea multimorphosa CBS 102226.</title>
        <authorList>
            <consortium name="The Broad Institute Genomics Platform"/>
            <person name="Cuomo C."/>
            <person name="de Hoog S."/>
            <person name="Gorbushina A."/>
            <person name="Stielow B."/>
            <person name="Teixiera M."/>
            <person name="Abouelleil A."/>
            <person name="Chapman S.B."/>
            <person name="Priest M."/>
            <person name="Young S.K."/>
            <person name="Wortman J."/>
            <person name="Nusbaum C."/>
            <person name="Birren B."/>
        </authorList>
    </citation>
    <scope>NUCLEOTIDE SEQUENCE [LARGE SCALE GENOMIC DNA]</scope>
    <source>
        <strain evidence="1 2">CBS 102226</strain>
    </source>
</reference>
<evidence type="ECO:0000313" key="1">
    <source>
        <dbReference type="EMBL" id="KIX99416.1"/>
    </source>
</evidence>
<keyword evidence="2" id="KW-1185">Reference proteome</keyword>
<dbReference type="RefSeq" id="XP_016633539.1">
    <property type="nucleotide sequence ID" value="XM_016775496.1"/>
</dbReference>